<dbReference type="InterPro" id="IPR051476">
    <property type="entry name" value="Bac_ResReg_Asp_Phosphatase"/>
</dbReference>
<dbReference type="Proteomes" id="UP000256429">
    <property type="component" value="Unassembled WGS sequence"/>
</dbReference>
<dbReference type="Gene3D" id="1.25.40.10">
    <property type="entry name" value="Tetratricopeptide repeat domain"/>
    <property type="match status" value="2"/>
</dbReference>
<evidence type="ECO:0000256" key="2">
    <source>
        <dbReference type="ARBA" id="ARBA00022490"/>
    </source>
</evidence>
<feature type="transmembrane region" description="Helical" evidence="8">
    <location>
        <begin position="6"/>
        <end position="23"/>
    </location>
</feature>
<feature type="repeat" description="TPR" evidence="6">
    <location>
        <begin position="169"/>
        <end position="202"/>
    </location>
</feature>
<dbReference type="SMART" id="SM00421">
    <property type="entry name" value="HTH_LUXR"/>
    <property type="match status" value="1"/>
</dbReference>
<evidence type="ECO:0000256" key="5">
    <source>
        <dbReference type="ARBA" id="ARBA00038253"/>
    </source>
</evidence>
<proteinExistence type="inferred from homology"/>
<keyword evidence="7" id="KW-0175">Coiled coil</keyword>
<dbReference type="PROSITE" id="PS00622">
    <property type="entry name" value="HTH_LUXR_1"/>
    <property type="match status" value="1"/>
</dbReference>
<accession>A0A3D9S4H6</accession>
<evidence type="ECO:0000256" key="6">
    <source>
        <dbReference type="PROSITE-ProRule" id="PRU00339"/>
    </source>
</evidence>
<dbReference type="InterPro" id="IPR036388">
    <property type="entry name" value="WH-like_DNA-bd_sf"/>
</dbReference>
<dbReference type="Pfam" id="PF13181">
    <property type="entry name" value="TPR_8"/>
    <property type="match status" value="1"/>
</dbReference>
<comment type="caution">
    <text evidence="10">The sequence shown here is derived from an EMBL/GenBank/DDBJ whole genome shotgun (WGS) entry which is preliminary data.</text>
</comment>
<dbReference type="GO" id="GO:0006355">
    <property type="term" value="P:regulation of DNA-templated transcription"/>
    <property type="evidence" value="ECO:0007669"/>
    <property type="project" value="InterPro"/>
</dbReference>
<gene>
    <name evidence="10" type="ORF">BX611_1030</name>
</gene>
<keyword evidence="8" id="KW-1133">Transmembrane helix</keyword>
<dbReference type="InterPro" id="IPR011990">
    <property type="entry name" value="TPR-like_helical_dom_sf"/>
</dbReference>
<evidence type="ECO:0000256" key="1">
    <source>
        <dbReference type="ARBA" id="ARBA00004496"/>
    </source>
</evidence>
<evidence type="ECO:0000256" key="8">
    <source>
        <dbReference type="SAM" id="Phobius"/>
    </source>
</evidence>
<keyword evidence="11" id="KW-1185">Reference proteome</keyword>
<feature type="coiled-coil region" evidence="7">
    <location>
        <begin position="437"/>
        <end position="464"/>
    </location>
</feature>
<dbReference type="SUPFAM" id="SSF48452">
    <property type="entry name" value="TPR-like"/>
    <property type="match status" value="2"/>
</dbReference>
<dbReference type="RefSeq" id="WP_115878703.1">
    <property type="nucleotide sequence ID" value="NZ_QTTQ01000009.1"/>
</dbReference>
<keyword evidence="3" id="KW-0677">Repeat</keyword>
<evidence type="ECO:0000259" key="9">
    <source>
        <dbReference type="PROSITE" id="PS50043"/>
    </source>
</evidence>
<evidence type="ECO:0000313" key="10">
    <source>
        <dbReference type="EMBL" id="REE83735.1"/>
    </source>
</evidence>
<feature type="transmembrane region" description="Helical" evidence="8">
    <location>
        <begin position="408"/>
        <end position="429"/>
    </location>
</feature>
<dbReference type="Pfam" id="PF00196">
    <property type="entry name" value="GerE"/>
    <property type="match status" value="1"/>
</dbReference>
<dbReference type="CDD" id="cd06170">
    <property type="entry name" value="LuxR_C_like"/>
    <property type="match status" value="1"/>
</dbReference>
<keyword evidence="8" id="KW-0472">Membrane</keyword>
<dbReference type="GO" id="GO:0005737">
    <property type="term" value="C:cytoplasm"/>
    <property type="evidence" value="ECO:0007669"/>
    <property type="project" value="UniProtKB-SubCell"/>
</dbReference>
<reference evidence="10 11" key="1">
    <citation type="submission" date="2018-08" db="EMBL/GenBank/DDBJ databases">
        <title>Genomic Encyclopedia of Type Strains, Phase III (KMG-III): the genomes of soil and plant-associated and newly described type strains.</title>
        <authorList>
            <person name="Whitman W."/>
        </authorList>
    </citation>
    <scope>NUCLEOTIDE SEQUENCE [LARGE SCALE GENOMIC DNA]</scope>
    <source>
        <strain evidence="10 11">325-5</strain>
    </source>
</reference>
<dbReference type="InterPro" id="IPR019734">
    <property type="entry name" value="TPR_rpt"/>
</dbReference>
<feature type="repeat" description="TPR" evidence="6">
    <location>
        <begin position="249"/>
        <end position="282"/>
    </location>
</feature>
<dbReference type="InterPro" id="IPR000792">
    <property type="entry name" value="Tscrpt_reg_LuxR_C"/>
</dbReference>
<dbReference type="AlphaFoldDB" id="A0A3D9S4H6"/>
<dbReference type="SMART" id="SM00028">
    <property type="entry name" value="TPR"/>
    <property type="match status" value="6"/>
</dbReference>
<evidence type="ECO:0000256" key="7">
    <source>
        <dbReference type="SAM" id="Coils"/>
    </source>
</evidence>
<dbReference type="SUPFAM" id="SSF46894">
    <property type="entry name" value="C-terminal effector domain of the bipartite response regulators"/>
    <property type="match status" value="1"/>
</dbReference>
<evidence type="ECO:0000256" key="3">
    <source>
        <dbReference type="ARBA" id="ARBA00022737"/>
    </source>
</evidence>
<dbReference type="InterPro" id="IPR016032">
    <property type="entry name" value="Sig_transdc_resp-reg_C-effctor"/>
</dbReference>
<dbReference type="PRINTS" id="PR00038">
    <property type="entry name" value="HTHLUXR"/>
</dbReference>
<dbReference type="Gene3D" id="1.10.10.10">
    <property type="entry name" value="Winged helix-like DNA-binding domain superfamily/Winged helix DNA-binding domain"/>
    <property type="match status" value="1"/>
</dbReference>
<dbReference type="PANTHER" id="PTHR46630:SF1">
    <property type="entry name" value="TETRATRICOPEPTIDE REPEAT PROTEIN 29"/>
    <property type="match status" value="1"/>
</dbReference>
<evidence type="ECO:0000256" key="4">
    <source>
        <dbReference type="ARBA" id="ARBA00022803"/>
    </source>
</evidence>
<dbReference type="PROSITE" id="PS50043">
    <property type="entry name" value="HTH_LUXR_2"/>
    <property type="match status" value="1"/>
</dbReference>
<dbReference type="Pfam" id="PF13374">
    <property type="entry name" value="TPR_10"/>
    <property type="match status" value="1"/>
</dbReference>
<keyword evidence="2" id="KW-0963">Cytoplasm</keyword>
<feature type="domain" description="HTH luxR-type" evidence="9">
    <location>
        <begin position="471"/>
        <end position="534"/>
    </location>
</feature>
<dbReference type="PANTHER" id="PTHR46630">
    <property type="entry name" value="TETRATRICOPEPTIDE REPEAT PROTEIN 29"/>
    <property type="match status" value="1"/>
</dbReference>
<evidence type="ECO:0000313" key="11">
    <source>
        <dbReference type="Proteomes" id="UP000256429"/>
    </source>
</evidence>
<dbReference type="GO" id="GO:0003677">
    <property type="term" value="F:DNA binding"/>
    <property type="evidence" value="ECO:0007669"/>
    <property type="project" value="InterPro"/>
</dbReference>
<sequence length="534" mass="61637">MSKIYYFSYPILILAFLISGSIFSQKNNLKTSSTDSLFLELKVKPNTISKVESLITLYKLAIKNNQANEAIIDEAIIVSEKIFYLKGLGESYDRKGLNARKNNDFNNAISYHKRALNYLNKTSDTLLIIKCLNNLGVTYRKVNLEKEAFQYYFQALDFSEKFKHERSITIALNGIGNVFIDIEEYDKALHYFKRVYALDLKNNSIKGQEYSLSNIGECFLYKKSYDSAYYYINNALDLTKKYKHKASEAIRYNLLGLLFQKKGDYMASTEYYKKAIPTFTNSNNIRYLSNTLINIGKNQLNLANFKEAIDNITLGLNNAKNIKSKENITLGYKSLVDYYTLTKNFKKALESQKIATTFKDSILNESSQKSIISTQIEYESAKKDKQIQQLALENEQSKNKAKTTFNKLIIISSISLIGIIGLLYLLNLYRKNSDLEIEQKNSELQMYLNQINQLKDKVENKSSLSKQYFIEKYSEFDLSKREIEVLTLISKGYSNIEIAEQLFVSQNTIKTHIKNIYLKLDVKNRIQALKKIGI</sequence>
<dbReference type="PROSITE" id="PS50005">
    <property type="entry name" value="TPR"/>
    <property type="match status" value="2"/>
</dbReference>
<comment type="subcellular location">
    <subcellularLocation>
        <location evidence="1">Cytoplasm</location>
    </subcellularLocation>
</comment>
<protein>
    <submittedName>
        <fullName evidence="10">Tetratricopeptide repeat protein</fullName>
    </submittedName>
</protein>
<keyword evidence="8" id="KW-0812">Transmembrane</keyword>
<organism evidence="10 11">
    <name type="scientific">Lutibacter oceani</name>
    <dbReference type="NCBI Taxonomy" id="1853311"/>
    <lineage>
        <taxon>Bacteria</taxon>
        <taxon>Pseudomonadati</taxon>
        <taxon>Bacteroidota</taxon>
        <taxon>Flavobacteriia</taxon>
        <taxon>Flavobacteriales</taxon>
        <taxon>Flavobacteriaceae</taxon>
        <taxon>Lutibacter</taxon>
    </lineage>
</organism>
<keyword evidence="4 6" id="KW-0802">TPR repeat</keyword>
<name>A0A3D9S4H6_9FLAO</name>
<dbReference type="OrthoDB" id="9807565at2"/>
<comment type="similarity">
    <text evidence="5">Belongs to the Rap family.</text>
</comment>
<dbReference type="EMBL" id="QTTQ01000009">
    <property type="protein sequence ID" value="REE83735.1"/>
    <property type="molecule type" value="Genomic_DNA"/>
</dbReference>